<evidence type="ECO:0000313" key="5">
    <source>
        <dbReference type="EMBL" id="AIG55971.1"/>
    </source>
</evidence>
<dbReference type="GO" id="GO:0009313">
    <property type="term" value="P:oligosaccharide catabolic process"/>
    <property type="evidence" value="ECO:0007669"/>
    <property type="project" value="TreeGrafter"/>
</dbReference>
<feature type="chain" id="PRO_5012181346" evidence="3">
    <location>
        <begin position="16"/>
        <end position="394"/>
    </location>
</feature>
<dbReference type="GO" id="GO:0008061">
    <property type="term" value="F:chitin binding"/>
    <property type="evidence" value="ECO:0007669"/>
    <property type="project" value="InterPro"/>
</dbReference>
<dbReference type="GO" id="GO:0005615">
    <property type="term" value="C:extracellular space"/>
    <property type="evidence" value="ECO:0007669"/>
    <property type="project" value="TreeGrafter"/>
</dbReference>
<dbReference type="InterPro" id="IPR051887">
    <property type="entry name" value="GH18_Domain-Containing"/>
</dbReference>
<dbReference type="InterPro" id="IPR017853">
    <property type="entry name" value="GH"/>
</dbReference>
<keyword evidence="2" id="KW-0326">Glycosidase</keyword>
<keyword evidence="3" id="KW-0732">Signal</keyword>
<dbReference type="PANTHER" id="PTHR46290">
    <property type="entry name" value="DI-N-ACETYLCHITOBIASE"/>
    <property type="match status" value="1"/>
</dbReference>
<evidence type="ECO:0000256" key="3">
    <source>
        <dbReference type="SAM" id="SignalP"/>
    </source>
</evidence>
<dbReference type="EMBL" id="KM038510">
    <property type="protein sequence ID" value="AIG55971.1"/>
    <property type="molecule type" value="Genomic_DNA"/>
</dbReference>
<evidence type="ECO:0000256" key="2">
    <source>
        <dbReference type="ARBA" id="ARBA00023295"/>
    </source>
</evidence>
<dbReference type="InterPro" id="IPR011583">
    <property type="entry name" value="Chitinase_II/V-like_cat"/>
</dbReference>
<organism evidence="5">
    <name type="scientific">Achlya hypogyna</name>
    <name type="common">Oomycete</name>
    <name type="synonym">Protoachlya hypogyna</name>
    <dbReference type="NCBI Taxonomy" id="1202772"/>
    <lineage>
        <taxon>Eukaryota</taxon>
        <taxon>Sar</taxon>
        <taxon>Stramenopiles</taxon>
        <taxon>Oomycota</taxon>
        <taxon>Saprolegniomycetes</taxon>
        <taxon>Saprolegniales</taxon>
        <taxon>Achlyaceae</taxon>
        <taxon>Achlya</taxon>
    </lineage>
</organism>
<dbReference type="InterPro" id="IPR001223">
    <property type="entry name" value="Glyco_hydro18_cat"/>
</dbReference>
<dbReference type="GO" id="GO:0016798">
    <property type="term" value="F:hydrolase activity, acting on glycosyl bonds"/>
    <property type="evidence" value="ECO:0007669"/>
    <property type="project" value="UniProtKB-KW"/>
</dbReference>
<sequence>MAVSLIVALLKLASAWNSFEQASLDACPCARPSLCLPLLTTATFEVFAFSPSKGDNWKYYDYTTLTTIAWNMDKGLLCHAHERGVKIVTLHNFDAADQLCNMTARQEWITQTYRDIVRNYADGVNIDTESAVTTREEAQCLTLLVQELREELQRNAFTRHAQVSRAVITFDVAWSPGGVDQRYYDYAGLAKATDYLFVMAVFCMLFAHYDMRSQLYDHCLAGANSPIAQIKRGIDDYIIGANVPPHQLILGLPWYAYEYPCAHYDSATDLCSITKQALQVPFRGAPCSDAAGVQRDYRDAVGSMTTRRWDNMTATPYFQRTVMRGGASVTVQTWYDDPESLGRKFALAGTLGGVGMWHVDSLDYSGKDAPTNETLAMWTTLKRAVPSSAIVALD</sequence>
<proteinExistence type="predicted"/>
<dbReference type="SMART" id="SM00636">
    <property type="entry name" value="Glyco_18"/>
    <property type="match status" value="1"/>
</dbReference>
<feature type="domain" description="GH18" evidence="4">
    <location>
        <begin position="10"/>
        <end position="388"/>
    </location>
</feature>
<protein>
    <submittedName>
        <fullName evidence="5">Secreted protein</fullName>
    </submittedName>
</protein>
<reference evidence="5" key="1">
    <citation type="journal article" date="2014" name="Genome Biol. Evol.">
        <title>The secreted proteins of Achlya hypogyna and Thraustotheca clavata identify the ancestral oomycete secretome and reveal gene acquisitions by horizontal gene transfer.</title>
        <authorList>
            <person name="Misner I."/>
            <person name="Blouin N."/>
            <person name="Leonard G."/>
            <person name="Richards T.A."/>
            <person name="Lane C.E."/>
        </authorList>
    </citation>
    <scope>NUCLEOTIDE SEQUENCE</scope>
    <source>
        <strain evidence="5">ATCC 48635</strain>
    </source>
</reference>
<dbReference type="Gene3D" id="3.20.20.80">
    <property type="entry name" value="Glycosidases"/>
    <property type="match status" value="1"/>
</dbReference>
<keyword evidence="1" id="KW-0378">Hydrolase</keyword>
<name>A0A0A7CN63_ACHHY</name>
<dbReference type="InterPro" id="IPR029070">
    <property type="entry name" value="Chitinase_insertion_sf"/>
</dbReference>
<dbReference type="Gene3D" id="3.10.50.10">
    <property type="match status" value="1"/>
</dbReference>
<feature type="signal peptide" evidence="3">
    <location>
        <begin position="1"/>
        <end position="15"/>
    </location>
</feature>
<dbReference type="PANTHER" id="PTHR46290:SF1">
    <property type="entry name" value="DI-N-ACETYLCHITOBIASE"/>
    <property type="match status" value="1"/>
</dbReference>
<evidence type="ECO:0000256" key="1">
    <source>
        <dbReference type="ARBA" id="ARBA00022801"/>
    </source>
</evidence>
<dbReference type="SUPFAM" id="SSF51445">
    <property type="entry name" value="(Trans)glycosidases"/>
    <property type="match status" value="1"/>
</dbReference>
<accession>A0A0A7CN63</accession>
<dbReference type="AlphaFoldDB" id="A0A0A7CN63"/>
<evidence type="ECO:0000259" key="4">
    <source>
        <dbReference type="PROSITE" id="PS51910"/>
    </source>
</evidence>
<dbReference type="Pfam" id="PF00704">
    <property type="entry name" value="Glyco_hydro_18"/>
    <property type="match status" value="1"/>
</dbReference>
<dbReference type="PROSITE" id="PS51910">
    <property type="entry name" value="GH18_2"/>
    <property type="match status" value="1"/>
</dbReference>